<dbReference type="AlphaFoldDB" id="D5EFM9"/>
<dbReference type="InterPro" id="IPR039446">
    <property type="entry name" value="DauR-like"/>
</dbReference>
<dbReference type="InterPro" id="IPR013559">
    <property type="entry name" value="YheO"/>
</dbReference>
<feature type="domain" description="YheO-like" evidence="1">
    <location>
        <begin position="11"/>
        <end position="122"/>
    </location>
</feature>
<dbReference type="Pfam" id="PF13309">
    <property type="entry name" value="HTH_22"/>
    <property type="match status" value="1"/>
</dbReference>
<dbReference type="RefSeq" id="WP_013048624.1">
    <property type="nucleotide sequence ID" value="NC_014011.1"/>
</dbReference>
<organism evidence="3 4">
    <name type="scientific">Aminobacterium colombiense (strain DSM 12261 / ALA-1)</name>
    <dbReference type="NCBI Taxonomy" id="572547"/>
    <lineage>
        <taxon>Bacteria</taxon>
        <taxon>Thermotogati</taxon>
        <taxon>Synergistota</taxon>
        <taxon>Synergistia</taxon>
        <taxon>Synergistales</taxon>
        <taxon>Aminobacteriaceae</taxon>
        <taxon>Aminobacterium</taxon>
    </lineage>
</organism>
<feature type="domain" description="Transcriptional regulator DauR-like HTH" evidence="2">
    <location>
        <begin position="152"/>
        <end position="214"/>
    </location>
</feature>
<keyword evidence="4" id="KW-1185">Reference proteome</keyword>
<evidence type="ECO:0000259" key="1">
    <source>
        <dbReference type="Pfam" id="PF08348"/>
    </source>
</evidence>
<evidence type="ECO:0000259" key="2">
    <source>
        <dbReference type="Pfam" id="PF13309"/>
    </source>
</evidence>
<reference evidence="3 4" key="1">
    <citation type="journal article" date="2010" name="Stand. Genomic Sci.">
        <title>Complete genome sequence of Aminobacterium colombiense type strain (ALA-1).</title>
        <authorList>
            <person name="Chertkov O."/>
            <person name="Sikorski J."/>
            <person name="Brambilla E."/>
            <person name="Lapidus A."/>
            <person name="Copeland A."/>
            <person name="Glavina Del Rio T."/>
            <person name="Nolan M."/>
            <person name="Lucas S."/>
            <person name="Tice H."/>
            <person name="Cheng J.F."/>
            <person name="Han C."/>
            <person name="Detter J.C."/>
            <person name="Bruce D."/>
            <person name="Tapia R."/>
            <person name="Goodwin L."/>
            <person name="Pitluck S."/>
            <person name="Liolios K."/>
            <person name="Ivanova N."/>
            <person name="Mavromatis K."/>
            <person name="Ovchinnikova G."/>
            <person name="Pati A."/>
            <person name="Chen A."/>
            <person name="Palaniappan K."/>
            <person name="Land M."/>
            <person name="Hauser L."/>
            <person name="Chang Y.J."/>
            <person name="Jeffries C.D."/>
            <person name="Spring S."/>
            <person name="Rohde M."/>
            <person name="Goker M."/>
            <person name="Bristow J."/>
            <person name="Eisen J.A."/>
            <person name="Markowitz V."/>
            <person name="Hugenholtz P."/>
            <person name="Kyrpides N.C."/>
            <person name="Klenk H.P."/>
        </authorList>
    </citation>
    <scope>NUCLEOTIDE SEQUENCE [LARGE SCALE GENOMIC DNA]</scope>
    <source>
        <strain evidence="4">DSM 12261 / ALA-1</strain>
    </source>
</reference>
<sequence length="220" mass="25017">MKQKCHPLLLPLIPVVQMLDRTLGIDYEIVLHDVSGPKHKIVAIAHGELTGRTEQSPLTEFGTSLRENDEYKDVDFIANYPSSASDGRPMRSSVTLIRDKRNKVVGLFCINYDMTRARMLKNLSEELTRIVPLSSSSGASVETLVPTSDSLLKKMIDETRAQRGGRPLRYTTKQEKLEIIQSLEEKGFFRLKRAVDTLCKELGKSRFTIYGYLREIRKSK</sequence>
<proteinExistence type="predicted"/>
<evidence type="ECO:0000313" key="4">
    <source>
        <dbReference type="Proteomes" id="UP000002366"/>
    </source>
</evidence>
<evidence type="ECO:0000313" key="3">
    <source>
        <dbReference type="EMBL" id="ADE57361.1"/>
    </source>
</evidence>
<dbReference type="PANTHER" id="PTHR35568:SF1">
    <property type="entry name" value="TRANSCRIPTIONAL REGULATOR DAUR"/>
    <property type="match status" value="1"/>
</dbReference>
<name>D5EFM9_AMICL</name>
<dbReference type="HOGENOM" id="CLU_080179_2_0_0"/>
<gene>
    <name evidence="3" type="ordered locus">Amico_1240</name>
</gene>
<dbReference type="KEGG" id="aco:Amico_1240"/>
<dbReference type="Proteomes" id="UP000002366">
    <property type="component" value="Chromosome"/>
</dbReference>
<accession>D5EFM9</accession>
<dbReference type="Pfam" id="PF08348">
    <property type="entry name" value="PAS_6"/>
    <property type="match status" value="1"/>
</dbReference>
<dbReference type="eggNOG" id="COG2964">
    <property type="taxonomic scope" value="Bacteria"/>
</dbReference>
<dbReference type="STRING" id="572547.Amico_1240"/>
<dbReference type="EMBL" id="CP001997">
    <property type="protein sequence ID" value="ADE57361.1"/>
    <property type="molecule type" value="Genomic_DNA"/>
</dbReference>
<dbReference type="InterPro" id="IPR039445">
    <property type="entry name" value="DauR-like_HTH"/>
</dbReference>
<protein>
    <submittedName>
        <fullName evidence="3">YheO domain protein</fullName>
    </submittedName>
</protein>
<dbReference type="PANTHER" id="PTHR35568">
    <property type="entry name" value="TRANSCRIPTIONAL REGULATOR DAUR"/>
    <property type="match status" value="1"/>
</dbReference>